<protein>
    <recommendedName>
        <fullName evidence="3">Protein kinase domain-containing protein</fullName>
    </recommendedName>
</protein>
<keyword evidence="2" id="KW-1185">Reference proteome</keyword>
<organism evidence="1 2">
    <name type="scientific">Parahalioglobus pacificus</name>
    <dbReference type="NCBI Taxonomy" id="930806"/>
    <lineage>
        <taxon>Bacteria</taxon>
        <taxon>Pseudomonadati</taxon>
        <taxon>Pseudomonadota</taxon>
        <taxon>Gammaproteobacteria</taxon>
        <taxon>Cellvibrionales</taxon>
        <taxon>Halieaceae</taxon>
        <taxon>Parahalioglobus</taxon>
    </lineage>
</organism>
<sequence>MAAQLADRQLPDGWELVNSSGFARVAHNAEQRLFYKEFLPRSPLESVKATLRGSRATRARIHNDELRLAGFKAPQNIAWGALGSGAEYLISTAVPGHGVDDWLRRQLPPGDPSLFKKRRQLLSDLGQAVGRLHHTGFVHGDMRTGNVLADYRGGRFHFAYIDNERNSRHKVAPGKFVARNLMQLNMHTPQELSRSERWVFFQAWRRQMRELSETEANVLARESFAWAMRRLAAKGKLVTSQ</sequence>
<reference evidence="1" key="2">
    <citation type="submission" date="2020-09" db="EMBL/GenBank/DDBJ databases">
        <authorList>
            <person name="Sun Q."/>
            <person name="Kim S."/>
        </authorList>
    </citation>
    <scope>NUCLEOTIDE SEQUENCE</scope>
    <source>
        <strain evidence="1">KCTC 23430</strain>
    </source>
</reference>
<dbReference type="AlphaFoldDB" id="A0A918XJC4"/>
<proteinExistence type="predicted"/>
<dbReference type="Proteomes" id="UP000644693">
    <property type="component" value="Unassembled WGS sequence"/>
</dbReference>
<dbReference type="Pfam" id="PF06293">
    <property type="entry name" value="Kdo"/>
    <property type="match status" value="1"/>
</dbReference>
<dbReference type="SUPFAM" id="SSF56112">
    <property type="entry name" value="Protein kinase-like (PK-like)"/>
    <property type="match status" value="1"/>
</dbReference>
<accession>A0A918XJC4</accession>
<evidence type="ECO:0000313" key="2">
    <source>
        <dbReference type="Proteomes" id="UP000644693"/>
    </source>
</evidence>
<dbReference type="EMBL" id="BMYM01000002">
    <property type="protein sequence ID" value="GHD34447.1"/>
    <property type="molecule type" value="Genomic_DNA"/>
</dbReference>
<evidence type="ECO:0008006" key="3">
    <source>
        <dbReference type="Google" id="ProtNLM"/>
    </source>
</evidence>
<evidence type="ECO:0000313" key="1">
    <source>
        <dbReference type="EMBL" id="GHD34447.1"/>
    </source>
</evidence>
<name>A0A918XJC4_9GAMM</name>
<comment type="caution">
    <text evidence="1">The sequence shown here is derived from an EMBL/GenBank/DDBJ whole genome shotgun (WGS) entry which is preliminary data.</text>
</comment>
<reference evidence="1" key="1">
    <citation type="journal article" date="2014" name="Int. J. Syst. Evol. Microbiol.">
        <title>Complete genome sequence of Corynebacterium casei LMG S-19264T (=DSM 44701T), isolated from a smear-ripened cheese.</title>
        <authorList>
            <consortium name="US DOE Joint Genome Institute (JGI-PGF)"/>
            <person name="Walter F."/>
            <person name="Albersmeier A."/>
            <person name="Kalinowski J."/>
            <person name="Ruckert C."/>
        </authorList>
    </citation>
    <scope>NUCLEOTIDE SEQUENCE</scope>
    <source>
        <strain evidence="1">KCTC 23430</strain>
    </source>
</reference>
<dbReference type="Gene3D" id="1.10.510.10">
    <property type="entry name" value="Transferase(Phosphotransferase) domain 1"/>
    <property type="match status" value="1"/>
</dbReference>
<gene>
    <name evidence="1" type="ORF">GCM10007053_20150</name>
</gene>
<dbReference type="InterPro" id="IPR011009">
    <property type="entry name" value="Kinase-like_dom_sf"/>
</dbReference>